<gene>
    <name evidence="6" type="ORF">G7Y82_16700</name>
</gene>
<dbReference type="AlphaFoldDB" id="A0A969WFV3"/>
<keyword evidence="4" id="KW-0732">Signal</keyword>
<dbReference type="PANTHER" id="PTHR30290">
    <property type="entry name" value="PERIPLASMIC BINDING COMPONENT OF ABC TRANSPORTER"/>
    <property type="match status" value="1"/>
</dbReference>
<name>A0A969WFV3_9GAMM</name>
<proteinExistence type="inferred from homology"/>
<dbReference type="PIRSF" id="PIRSF002741">
    <property type="entry name" value="MppA"/>
    <property type="match status" value="1"/>
</dbReference>
<accession>A0A969WFV3</accession>
<keyword evidence="7" id="KW-1185">Reference proteome</keyword>
<comment type="subcellular location">
    <subcellularLocation>
        <location evidence="1">Cell envelope</location>
    </subcellularLocation>
</comment>
<dbReference type="PANTHER" id="PTHR30290:SF10">
    <property type="entry name" value="PERIPLASMIC OLIGOPEPTIDE-BINDING PROTEIN-RELATED"/>
    <property type="match status" value="1"/>
</dbReference>
<protein>
    <submittedName>
        <fullName evidence="6">Peptide ABC transporter substrate-binding protein</fullName>
    </submittedName>
</protein>
<dbReference type="GO" id="GO:0015833">
    <property type="term" value="P:peptide transport"/>
    <property type="evidence" value="ECO:0007669"/>
    <property type="project" value="TreeGrafter"/>
</dbReference>
<keyword evidence="3" id="KW-0813">Transport</keyword>
<comment type="caution">
    <text evidence="6">The sequence shown here is derived from an EMBL/GenBank/DDBJ whole genome shotgun (WGS) entry which is preliminary data.</text>
</comment>
<evidence type="ECO:0000313" key="7">
    <source>
        <dbReference type="Proteomes" id="UP000653472"/>
    </source>
</evidence>
<dbReference type="GO" id="GO:0030288">
    <property type="term" value="C:outer membrane-bounded periplasmic space"/>
    <property type="evidence" value="ECO:0007669"/>
    <property type="project" value="TreeGrafter"/>
</dbReference>
<dbReference type="GO" id="GO:1904680">
    <property type="term" value="F:peptide transmembrane transporter activity"/>
    <property type="evidence" value="ECO:0007669"/>
    <property type="project" value="TreeGrafter"/>
</dbReference>
<evidence type="ECO:0000313" key="6">
    <source>
        <dbReference type="EMBL" id="NKF23955.1"/>
    </source>
</evidence>
<dbReference type="Pfam" id="PF00496">
    <property type="entry name" value="SBP_bac_5"/>
    <property type="match status" value="1"/>
</dbReference>
<dbReference type="GO" id="GO:0043190">
    <property type="term" value="C:ATP-binding cassette (ABC) transporter complex"/>
    <property type="evidence" value="ECO:0007669"/>
    <property type="project" value="InterPro"/>
</dbReference>
<dbReference type="EMBL" id="JAAVXB010000010">
    <property type="protein sequence ID" value="NKF23955.1"/>
    <property type="molecule type" value="Genomic_DNA"/>
</dbReference>
<sequence length="514" mass="56966">MLVLCPLTAQAGTLLRIGNGPEPESLDPQRMSSVSALNIARDLYEGLTRIGADGEIEPAAAWGWQIADGGRRYTFDLRPNLRWSNGAALTAQDFVAALRRVVDPATGAPYAQLFAPIVNAAAITAGHASPDTLAVWALGPSRLQILLKQPAPYFLGLLAHPASFPIYLPALAQYGRAFARPGRLVSNGAYRLEAWRVESQVALQRNRQYWDDAHTQIDRVQYVAGDDVAAQLQRYRAGELDVTSEVPLVQAPRIRADEGSELHVAAYLGSYFYGINMQRAPLGDHLALRRALAMAIDRELIVDKVMNGLALPAYGWVPPGVSGYQAQLPDWARWPYARRLAEAQRLLADAGYSAAHPLQVEIRYNTHDDHKRIATVIAAMWKQRLGVQATLVNEENKVFFVHRRLGLTQIFRAAWIGDFDDALSFLDVLRAGNGRNDEHWHDTAYDALLQRASSQSDPAARAALLEAAERRALAAQPFIPIYWYVSKHLVKPRVHGWRDNLLDVHYSKDLGVDG</sequence>
<evidence type="ECO:0000256" key="1">
    <source>
        <dbReference type="ARBA" id="ARBA00004196"/>
    </source>
</evidence>
<dbReference type="CDD" id="cd08504">
    <property type="entry name" value="PBP2_OppA"/>
    <property type="match status" value="1"/>
</dbReference>
<dbReference type="Gene3D" id="3.40.190.10">
    <property type="entry name" value="Periplasmic binding protein-like II"/>
    <property type="match status" value="1"/>
</dbReference>
<evidence type="ECO:0000256" key="2">
    <source>
        <dbReference type="ARBA" id="ARBA00005695"/>
    </source>
</evidence>
<comment type="similarity">
    <text evidence="2">Belongs to the bacterial solute-binding protein 5 family.</text>
</comment>
<evidence type="ECO:0000256" key="4">
    <source>
        <dbReference type="ARBA" id="ARBA00022729"/>
    </source>
</evidence>
<evidence type="ECO:0000259" key="5">
    <source>
        <dbReference type="Pfam" id="PF00496"/>
    </source>
</evidence>
<dbReference type="SUPFAM" id="SSF53850">
    <property type="entry name" value="Periplasmic binding protein-like II"/>
    <property type="match status" value="1"/>
</dbReference>
<dbReference type="Proteomes" id="UP000653472">
    <property type="component" value="Unassembled WGS sequence"/>
</dbReference>
<dbReference type="InterPro" id="IPR039424">
    <property type="entry name" value="SBP_5"/>
</dbReference>
<dbReference type="InterPro" id="IPR030678">
    <property type="entry name" value="Peptide/Ni-bd"/>
</dbReference>
<dbReference type="FunFam" id="3.90.76.10:FF:000001">
    <property type="entry name" value="Oligopeptide ABC transporter substrate-binding protein"/>
    <property type="match status" value="1"/>
</dbReference>
<dbReference type="Gene3D" id="3.90.76.10">
    <property type="entry name" value="Dipeptide-binding Protein, Domain 1"/>
    <property type="match status" value="1"/>
</dbReference>
<feature type="domain" description="Solute-binding protein family 5" evidence="5">
    <location>
        <begin position="55"/>
        <end position="435"/>
    </location>
</feature>
<reference evidence="6" key="1">
    <citation type="submission" date="2020-03" db="EMBL/GenBank/DDBJ databases">
        <title>Solimonas marina sp. nov., isolated from deep seawater of the Pacific Ocean.</title>
        <authorList>
            <person name="Liu X."/>
            <person name="Lai Q."/>
            <person name="Sun F."/>
            <person name="Gai Y."/>
            <person name="Li G."/>
            <person name="Shao Z."/>
        </authorList>
    </citation>
    <scope>NUCLEOTIDE SEQUENCE</scope>
    <source>
        <strain evidence="6">C16B3</strain>
    </source>
</reference>
<dbReference type="Gene3D" id="3.10.105.10">
    <property type="entry name" value="Dipeptide-binding Protein, Domain 3"/>
    <property type="match status" value="1"/>
</dbReference>
<organism evidence="6 7">
    <name type="scientific">Solimonas marina</name>
    <dbReference type="NCBI Taxonomy" id="2714601"/>
    <lineage>
        <taxon>Bacteria</taxon>
        <taxon>Pseudomonadati</taxon>
        <taxon>Pseudomonadota</taxon>
        <taxon>Gammaproteobacteria</taxon>
        <taxon>Nevskiales</taxon>
        <taxon>Nevskiaceae</taxon>
        <taxon>Solimonas</taxon>
    </lineage>
</organism>
<dbReference type="RefSeq" id="WP_168149269.1">
    <property type="nucleotide sequence ID" value="NZ_JAAVXB010000010.1"/>
</dbReference>
<evidence type="ECO:0000256" key="3">
    <source>
        <dbReference type="ARBA" id="ARBA00022448"/>
    </source>
</evidence>
<dbReference type="InterPro" id="IPR000914">
    <property type="entry name" value="SBP_5_dom"/>
</dbReference>